<dbReference type="AlphaFoldDB" id="A0A9L0T8N3"/>
<keyword evidence="3" id="KW-1185">Reference proteome</keyword>
<dbReference type="Proteomes" id="UP000002281">
    <property type="component" value="Unplaced"/>
</dbReference>
<accession>A0A9L0T8N3</accession>
<dbReference type="InterPro" id="IPR000477">
    <property type="entry name" value="RT_dom"/>
</dbReference>
<reference evidence="2" key="1">
    <citation type="journal article" date="2009" name="Science">
        <title>Genome sequence, comparative analysis, and population genetics of the domestic horse.</title>
        <authorList>
            <consortium name="Broad Institute Genome Sequencing Platform"/>
            <consortium name="Broad Institute Whole Genome Assembly Team"/>
            <person name="Wade C.M."/>
            <person name="Giulotto E."/>
            <person name="Sigurdsson S."/>
            <person name="Zoli M."/>
            <person name="Gnerre S."/>
            <person name="Imsland F."/>
            <person name="Lear T.L."/>
            <person name="Adelson D.L."/>
            <person name="Bailey E."/>
            <person name="Bellone R.R."/>
            <person name="Bloecker H."/>
            <person name="Distl O."/>
            <person name="Edgar R.C."/>
            <person name="Garber M."/>
            <person name="Leeb T."/>
            <person name="Mauceli E."/>
            <person name="MacLeod J.N."/>
            <person name="Penedo M.C.T."/>
            <person name="Raison J.M."/>
            <person name="Sharpe T."/>
            <person name="Vogel J."/>
            <person name="Andersson L."/>
            <person name="Antczak D.F."/>
            <person name="Biagi T."/>
            <person name="Binns M.M."/>
            <person name="Chowdhary B.P."/>
            <person name="Coleman S.J."/>
            <person name="Della Valle G."/>
            <person name="Fryc S."/>
            <person name="Guerin G."/>
            <person name="Hasegawa T."/>
            <person name="Hill E.W."/>
            <person name="Jurka J."/>
            <person name="Kiialainen A."/>
            <person name="Lindgren G."/>
            <person name="Liu J."/>
            <person name="Magnani E."/>
            <person name="Mickelson J.R."/>
            <person name="Murray J."/>
            <person name="Nergadze S.G."/>
            <person name="Onofrio R."/>
            <person name="Pedroni S."/>
            <person name="Piras M.F."/>
            <person name="Raudsepp T."/>
            <person name="Rocchi M."/>
            <person name="Roeed K.H."/>
            <person name="Ryder O.A."/>
            <person name="Searle S."/>
            <person name="Skow L."/>
            <person name="Swinburne J.E."/>
            <person name="Syvaenen A.C."/>
            <person name="Tozaki T."/>
            <person name="Valberg S.J."/>
            <person name="Vaudin M."/>
            <person name="White J.R."/>
            <person name="Zody M.C."/>
            <person name="Lander E.S."/>
            <person name="Lindblad-Toh K."/>
        </authorList>
    </citation>
    <scope>NUCLEOTIDE SEQUENCE [LARGE SCALE GENOMIC DNA]</scope>
    <source>
        <strain evidence="2">Thoroughbred</strain>
    </source>
</reference>
<sequence>MLAQGQSSSHKKRTRQGCKLSQFLLNIVLEILARATKQENEIKVIQTGKEQVQWSLFADNMILYIENHKESTKND</sequence>
<evidence type="ECO:0000313" key="3">
    <source>
        <dbReference type="Proteomes" id="UP000002281"/>
    </source>
</evidence>
<reference evidence="2" key="3">
    <citation type="submission" date="2025-09" db="UniProtKB">
        <authorList>
            <consortium name="Ensembl"/>
        </authorList>
    </citation>
    <scope>IDENTIFICATION</scope>
    <source>
        <strain evidence="2">Thoroughbred</strain>
    </source>
</reference>
<reference evidence="2" key="2">
    <citation type="submission" date="2025-08" db="UniProtKB">
        <authorList>
            <consortium name="Ensembl"/>
        </authorList>
    </citation>
    <scope>IDENTIFICATION</scope>
    <source>
        <strain evidence="2">Thoroughbred</strain>
    </source>
</reference>
<dbReference type="Pfam" id="PF00078">
    <property type="entry name" value="RVT_1"/>
    <property type="match status" value="1"/>
</dbReference>
<evidence type="ECO:0000259" key="1">
    <source>
        <dbReference type="Pfam" id="PF00078"/>
    </source>
</evidence>
<organism evidence="2 3">
    <name type="scientific">Equus caballus</name>
    <name type="common">Horse</name>
    <dbReference type="NCBI Taxonomy" id="9796"/>
    <lineage>
        <taxon>Eukaryota</taxon>
        <taxon>Metazoa</taxon>
        <taxon>Chordata</taxon>
        <taxon>Craniata</taxon>
        <taxon>Vertebrata</taxon>
        <taxon>Euteleostomi</taxon>
        <taxon>Mammalia</taxon>
        <taxon>Eutheria</taxon>
        <taxon>Laurasiatheria</taxon>
        <taxon>Perissodactyla</taxon>
        <taxon>Equidae</taxon>
        <taxon>Equus</taxon>
    </lineage>
</organism>
<protein>
    <recommendedName>
        <fullName evidence="1">Reverse transcriptase domain-containing protein</fullName>
    </recommendedName>
</protein>
<evidence type="ECO:0000313" key="2">
    <source>
        <dbReference type="Ensembl" id="ENSECAP00000082639.1"/>
    </source>
</evidence>
<proteinExistence type="predicted"/>
<feature type="domain" description="Reverse transcriptase" evidence="1">
    <location>
        <begin position="6"/>
        <end position="70"/>
    </location>
</feature>
<dbReference type="Ensembl" id="ENSECAT00000119101.1">
    <property type="protein sequence ID" value="ENSECAP00000082639.1"/>
    <property type="gene ID" value="ENSECAG00000051455.1"/>
</dbReference>
<name>A0A9L0T8N3_HORSE</name>
<dbReference type="GeneTree" id="ENSGT01140000286174"/>